<evidence type="ECO:0000256" key="1">
    <source>
        <dbReference type="ARBA" id="ARBA00004945"/>
    </source>
</evidence>
<dbReference type="GO" id="GO:0005829">
    <property type="term" value="C:cytosol"/>
    <property type="evidence" value="ECO:0007669"/>
    <property type="project" value="TreeGrafter"/>
</dbReference>
<dbReference type="PANTHER" id="PTHR46832:SF1">
    <property type="entry name" value="5'-METHYLTHIOADENOSINE_S-ADENOSYLHOMOCYSTEINE NUCLEOSIDASE"/>
    <property type="match status" value="1"/>
</dbReference>
<evidence type="ECO:0000256" key="5">
    <source>
        <dbReference type="ARBA" id="ARBA00023167"/>
    </source>
</evidence>
<dbReference type="RefSeq" id="WP_075474061.1">
    <property type="nucleotide sequence ID" value="NZ_CP011299.1"/>
</dbReference>
<dbReference type="GO" id="GO:0009164">
    <property type="term" value="P:nucleoside catabolic process"/>
    <property type="evidence" value="ECO:0007669"/>
    <property type="project" value="InterPro"/>
</dbReference>
<dbReference type="GO" id="GO:0008782">
    <property type="term" value="F:adenosylhomocysteine nucleosidase activity"/>
    <property type="evidence" value="ECO:0007669"/>
    <property type="project" value="UniProtKB-EC"/>
</dbReference>
<evidence type="ECO:0000313" key="7">
    <source>
        <dbReference type="EMBL" id="ANF16995.1"/>
    </source>
</evidence>
<dbReference type="PATRIC" id="fig|118110.3.peg.193"/>
<evidence type="ECO:0000259" key="6">
    <source>
        <dbReference type="Pfam" id="PF01048"/>
    </source>
</evidence>
<dbReference type="InterPro" id="IPR000845">
    <property type="entry name" value="Nucleoside_phosphorylase_d"/>
</dbReference>
<dbReference type="Gene3D" id="3.40.50.1580">
    <property type="entry name" value="Nucleoside phosphorylase domain"/>
    <property type="match status" value="1"/>
</dbReference>
<protein>
    <recommendedName>
        <fullName evidence="2">adenosylhomocysteine nucleosidase</fullName>
        <ecNumber evidence="2">3.2.2.9</ecNumber>
    </recommendedName>
</protein>
<dbReference type="STRING" id="118110.XW81_00970"/>
<dbReference type="EC" id="3.2.2.9" evidence="2"/>
<dbReference type="SUPFAM" id="SSF53167">
    <property type="entry name" value="Purine and uridine phosphorylases"/>
    <property type="match status" value="1"/>
</dbReference>
<name>A0A172WDI7_BUCSC</name>
<dbReference type="PANTHER" id="PTHR46832">
    <property type="entry name" value="5'-METHYLTHIOADENOSINE/S-ADENOSYLHOMOCYSTEINE NUCLEOSIDASE"/>
    <property type="match status" value="1"/>
</dbReference>
<dbReference type="NCBIfam" id="TIGR01704">
    <property type="entry name" value="MTA_SAH-Nsdase"/>
    <property type="match status" value="1"/>
</dbReference>
<dbReference type="GO" id="GO:0008930">
    <property type="term" value="F:methylthioadenosine nucleosidase activity"/>
    <property type="evidence" value="ECO:0007669"/>
    <property type="project" value="InterPro"/>
</dbReference>
<evidence type="ECO:0000256" key="2">
    <source>
        <dbReference type="ARBA" id="ARBA00011974"/>
    </source>
</evidence>
<comment type="pathway">
    <text evidence="1">Amino-acid biosynthesis; L-methionine biosynthesis via salvage pathway; S-methyl-5-thio-alpha-D-ribose 1-phosphate from S-methyl-5'-thioadenosine (hydrolase route): step 1/2.</text>
</comment>
<organism evidence="7 8">
    <name type="scientific">Buchnera aphidicola subsp. Schlechtendalia chinensis</name>
    <dbReference type="NCBI Taxonomy" id="118110"/>
    <lineage>
        <taxon>Bacteria</taxon>
        <taxon>Pseudomonadati</taxon>
        <taxon>Pseudomonadota</taxon>
        <taxon>Gammaproteobacteria</taxon>
        <taxon>Enterobacterales</taxon>
        <taxon>Erwiniaceae</taxon>
        <taxon>Buchnera</taxon>
    </lineage>
</organism>
<dbReference type="Proteomes" id="UP000077654">
    <property type="component" value="Chromosome"/>
</dbReference>
<dbReference type="Pfam" id="PF01048">
    <property type="entry name" value="PNP_UDP_1"/>
    <property type="match status" value="1"/>
</dbReference>
<dbReference type="GO" id="GO:0019284">
    <property type="term" value="P:L-methionine salvage from S-adenosylmethionine"/>
    <property type="evidence" value="ECO:0007669"/>
    <property type="project" value="TreeGrafter"/>
</dbReference>
<evidence type="ECO:0000256" key="4">
    <source>
        <dbReference type="ARBA" id="ARBA00022801"/>
    </source>
</evidence>
<dbReference type="AlphaFoldDB" id="A0A172WDI7"/>
<accession>A0A172WDI7</accession>
<evidence type="ECO:0000256" key="3">
    <source>
        <dbReference type="ARBA" id="ARBA00022605"/>
    </source>
</evidence>
<keyword evidence="3" id="KW-0028">Amino-acid biosynthesis</keyword>
<evidence type="ECO:0000313" key="8">
    <source>
        <dbReference type="Proteomes" id="UP000077654"/>
    </source>
</evidence>
<dbReference type="GO" id="GO:0019509">
    <property type="term" value="P:L-methionine salvage from methylthioadenosine"/>
    <property type="evidence" value="ECO:0007669"/>
    <property type="project" value="UniProtKB-UniPathway"/>
</dbReference>
<sequence>MKKNITFGIIGALNQEIAILHKKIQFHKKEIIFGKKFYIGKLNNINIILVKSNVGKVASSMSCTILLSVYKIDLIINVGTAGSLQEDLKPGHIILPNSTCYYDVDLTAFGYNLGKMQNLPQSFLTDKKMLKLAETCILKFSLSYKKNLIISGDTFINKKTFHQNLKKYFPKAIAVDMESTAIAQVCYQFKKPFLIIKVISDNSDRHASKNFKENIHSASKKYSKVLKNLLKIYENKFKI</sequence>
<dbReference type="InterPro" id="IPR010049">
    <property type="entry name" value="MTA_SAH_Nsdase"/>
</dbReference>
<dbReference type="EMBL" id="CP011299">
    <property type="protein sequence ID" value="ANF16995.1"/>
    <property type="molecule type" value="Genomic_DNA"/>
</dbReference>
<feature type="domain" description="Nucleoside phosphorylase" evidence="6">
    <location>
        <begin position="6"/>
        <end position="230"/>
    </location>
</feature>
<dbReference type="NCBIfam" id="NF004079">
    <property type="entry name" value="PRK05584.1"/>
    <property type="match status" value="1"/>
</dbReference>
<gene>
    <name evidence="7" type="ORF">XW81_00970</name>
</gene>
<dbReference type="CDD" id="cd09008">
    <property type="entry name" value="MTAN"/>
    <property type="match status" value="1"/>
</dbReference>
<reference evidence="7 8" key="1">
    <citation type="submission" date="2015-04" db="EMBL/GenBank/DDBJ databases">
        <title>Buchnera aphidicola assembly.</title>
        <authorList>
            <person name="Zhang Y."/>
        </authorList>
    </citation>
    <scope>NUCLEOTIDE SEQUENCE [LARGE SCALE GENOMIC DNA]</scope>
    <source>
        <strain evidence="7 8">SC</strain>
    </source>
</reference>
<keyword evidence="8" id="KW-1185">Reference proteome</keyword>
<dbReference type="InterPro" id="IPR035994">
    <property type="entry name" value="Nucleoside_phosphorylase_sf"/>
</dbReference>
<keyword evidence="4" id="KW-0378">Hydrolase</keyword>
<dbReference type="UniPathway" id="UPA00904">
    <property type="reaction ID" value="UER00871"/>
</dbReference>
<keyword evidence="5" id="KW-0486">Methionine biosynthesis</keyword>
<proteinExistence type="predicted"/>